<dbReference type="Pfam" id="PF00100">
    <property type="entry name" value="Zona_pellucida"/>
    <property type="match status" value="1"/>
</dbReference>
<protein>
    <recommendedName>
        <fullName evidence="3">ZP domain-containing protein</fullName>
    </recommendedName>
</protein>
<evidence type="ECO:0000256" key="2">
    <source>
        <dbReference type="ARBA" id="ARBA00023157"/>
    </source>
</evidence>
<evidence type="ECO:0000256" key="1">
    <source>
        <dbReference type="ARBA" id="ARBA00022729"/>
    </source>
</evidence>
<accession>A0ABV0UN53</accession>
<dbReference type="InterPro" id="IPR042235">
    <property type="entry name" value="ZP-C_dom"/>
</dbReference>
<feature type="non-terminal residue" evidence="4">
    <location>
        <position position="1"/>
    </location>
</feature>
<keyword evidence="5" id="KW-1185">Reference proteome</keyword>
<dbReference type="PANTHER" id="PTHR14002">
    <property type="entry name" value="ENDOGLIN/TGF-BETA RECEPTOR TYPE III"/>
    <property type="match status" value="1"/>
</dbReference>
<dbReference type="Proteomes" id="UP001482620">
    <property type="component" value="Unassembled WGS sequence"/>
</dbReference>
<dbReference type="PROSITE" id="PS51034">
    <property type="entry name" value="ZP_2"/>
    <property type="match status" value="1"/>
</dbReference>
<keyword evidence="2" id="KW-1015">Disulfide bond</keyword>
<dbReference type="Gene3D" id="2.60.40.4100">
    <property type="entry name" value="Zona pellucida, ZP-C domain"/>
    <property type="match status" value="1"/>
</dbReference>
<dbReference type="InterPro" id="IPR055355">
    <property type="entry name" value="ZP-C"/>
</dbReference>
<organism evidence="4 5">
    <name type="scientific">Ilyodon furcidens</name>
    <name type="common">goldbreast splitfin</name>
    <dbReference type="NCBI Taxonomy" id="33524"/>
    <lineage>
        <taxon>Eukaryota</taxon>
        <taxon>Metazoa</taxon>
        <taxon>Chordata</taxon>
        <taxon>Craniata</taxon>
        <taxon>Vertebrata</taxon>
        <taxon>Euteleostomi</taxon>
        <taxon>Actinopterygii</taxon>
        <taxon>Neopterygii</taxon>
        <taxon>Teleostei</taxon>
        <taxon>Neoteleostei</taxon>
        <taxon>Acanthomorphata</taxon>
        <taxon>Ovalentaria</taxon>
        <taxon>Atherinomorphae</taxon>
        <taxon>Cyprinodontiformes</taxon>
        <taxon>Goodeidae</taxon>
        <taxon>Ilyodon</taxon>
    </lineage>
</organism>
<keyword evidence="1" id="KW-0732">Signal</keyword>
<evidence type="ECO:0000259" key="3">
    <source>
        <dbReference type="PROSITE" id="PS51034"/>
    </source>
</evidence>
<dbReference type="PANTHER" id="PTHR14002:SF10">
    <property type="entry name" value="ZONA PELLUCIDA-LIKE DOMAIN-CONTAINING PROTEIN 1-RELATED"/>
    <property type="match status" value="1"/>
</dbReference>
<reference evidence="4 5" key="1">
    <citation type="submission" date="2021-06" db="EMBL/GenBank/DDBJ databases">
        <authorList>
            <person name="Palmer J.M."/>
        </authorList>
    </citation>
    <scope>NUCLEOTIDE SEQUENCE [LARGE SCALE GENOMIC DNA]</scope>
    <source>
        <strain evidence="5">if_2019</strain>
        <tissue evidence="4">Muscle</tissue>
    </source>
</reference>
<evidence type="ECO:0000313" key="5">
    <source>
        <dbReference type="Proteomes" id="UP001482620"/>
    </source>
</evidence>
<dbReference type="InterPro" id="IPR001507">
    <property type="entry name" value="ZP_dom"/>
</dbReference>
<evidence type="ECO:0000313" key="4">
    <source>
        <dbReference type="EMBL" id="MEQ2245661.1"/>
    </source>
</evidence>
<comment type="caution">
    <text evidence="4">The sequence shown here is derived from an EMBL/GenBank/DDBJ whole genome shotgun (WGS) entry which is preliminary data.</text>
</comment>
<dbReference type="EMBL" id="JAHRIQ010073969">
    <property type="protein sequence ID" value="MEQ2245661.1"/>
    <property type="molecule type" value="Genomic_DNA"/>
</dbReference>
<proteinExistence type="predicted"/>
<feature type="domain" description="ZP" evidence="3">
    <location>
        <begin position="1"/>
        <end position="150"/>
    </location>
</feature>
<name>A0ABV0UN53_9TELE</name>
<sequence>SGVNVAIRDNNGSFVSTLRMELYQDSRYTTLLTIPSTGLNLKTKIYVAVQATNLTERFNLLLDRCYATTTPYPTQTTYYDLFVGCNRDAQTKIEANGVSQKALFNFEAFRFVEHKNMTVSTFFLHCVTRLCETATCSSLLPNCGAQSRRRRAAEDVPTNATITSRPIVVHQKTTASSAQSIASAFSSLLFSLVLAWCST</sequence>
<gene>
    <name evidence="4" type="ORF">ILYODFUR_030269</name>
</gene>